<dbReference type="Proteomes" id="UP000284202">
    <property type="component" value="Unassembled WGS sequence"/>
</dbReference>
<name>A0A418T063_9RHOB</name>
<evidence type="ECO:0000313" key="3">
    <source>
        <dbReference type="Proteomes" id="UP000284202"/>
    </source>
</evidence>
<proteinExistence type="predicted"/>
<reference evidence="3" key="1">
    <citation type="submission" date="2018-09" db="EMBL/GenBank/DDBJ databases">
        <title>Acidovorax cavernicola nov. sp. isolated from Gruta de las Maravillas (Aracena, Spain).</title>
        <authorList>
            <person name="Jurado V."/>
            <person name="Gutierrez-Patricio S."/>
            <person name="Gonzalez-Pimentel J.L."/>
            <person name="Miller A.Z."/>
            <person name="Laiz L."/>
            <person name="Saiz-Jimenez C."/>
        </authorList>
    </citation>
    <scope>NUCLEOTIDE SEQUENCE [LARGE SCALE GENOMIC DNA]</scope>
    <source>
        <strain evidence="3">1011MAR3C25</strain>
    </source>
</reference>
<comment type="caution">
    <text evidence="2">The sequence shown here is derived from an EMBL/GenBank/DDBJ whole genome shotgun (WGS) entry which is preliminary data.</text>
</comment>
<protein>
    <submittedName>
        <fullName evidence="2">Uncharacterized protein</fullName>
    </submittedName>
</protein>
<organism evidence="2 3">
    <name type="scientific">Paracoccus onubensis</name>
    <dbReference type="NCBI Taxonomy" id="1675788"/>
    <lineage>
        <taxon>Bacteria</taxon>
        <taxon>Pseudomonadati</taxon>
        <taxon>Pseudomonadota</taxon>
        <taxon>Alphaproteobacteria</taxon>
        <taxon>Rhodobacterales</taxon>
        <taxon>Paracoccaceae</taxon>
        <taxon>Paracoccus</taxon>
    </lineage>
</organism>
<accession>A0A418T063</accession>
<dbReference type="EMBL" id="QZCG01000004">
    <property type="protein sequence ID" value="RJE86611.1"/>
    <property type="molecule type" value="Genomic_DNA"/>
</dbReference>
<feature type="region of interest" description="Disordered" evidence="1">
    <location>
        <begin position="91"/>
        <end position="112"/>
    </location>
</feature>
<gene>
    <name evidence="2" type="ORF">D3P04_07830</name>
</gene>
<dbReference type="AlphaFoldDB" id="A0A418T063"/>
<evidence type="ECO:0000313" key="2">
    <source>
        <dbReference type="EMBL" id="RJE86611.1"/>
    </source>
</evidence>
<evidence type="ECO:0000256" key="1">
    <source>
        <dbReference type="SAM" id="MobiDB-lite"/>
    </source>
</evidence>
<sequence>MDSAVSRPCIKFSHHLDPFPASGFDGNLSLPDIPGQSQAGNSYWPIAQRQIARLQHKDIAVRMSGADDGGRHGEVWHARISALAELMVATEGREEPALQDSLSSGRDRDRSG</sequence>
<keyword evidence="3" id="KW-1185">Reference proteome</keyword>